<feature type="compositionally biased region" description="Polar residues" evidence="6">
    <location>
        <begin position="10"/>
        <end position="27"/>
    </location>
</feature>
<feature type="compositionally biased region" description="Low complexity" evidence="6">
    <location>
        <begin position="1215"/>
        <end position="1245"/>
    </location>
</feature>
<feature type="region of interest" description="Disordered" evidence="6">
    <location>
        <begin position="932"/>
        <end position="951"/>
    </location>
</feature>
<feature type="compositionally biased region" description="Polar residues" evidence="6">
    <location>
        <begin position="127"/>
        <end position="138"/>
    </location>
</feature>
<dbReference type="EMBL" id="JADGJQ010000073">
    <property type="protein sequence ID" value="KAJ3172882.1"/>
    <property type="molecule type" value="Genomic_DNA"/>
</dbReference>
<evidence type="ECO:0000256" key="3">
    <source>
        <dbReference type="ARBA" id="ARBA00022490"/>
    </source>
</evidence>
<dbReference type="InterPro" id="IPR013783">
    <property type="entry name" value="Ig-like_fold"/>
</dbReference>
<feature type="compositionally biased region" description="Polar residues" evidence="6">
    <location>
        <begin position="1167"/>
        <end position="1187"/>
    </location>
</feature>
<gene>
    <name evidence="8" type="primary">SPAG17</name>
    <name evidence="8" type="ORF">HDU87_007718</name>
</gene>
<feature type="compositionally biased region" description="Pro residues" evidence="6">
    <location>
        <begin position="1246"/>
        <end position="1257"/>
    </location>
</feature>
<comment type="caution">
    <text evidence="8">The sequence shown here is derived from an EMBL/GenBank/DDBJ whole genome shotgun (WGS) entry which is preliminary data.</text>
</comment>
<evidence type="ECO:0000313" key="8">
    <source>
        <dbReference type="EMBL" id="KAJ3172882.1"/>
    </source>
</evidence>
<feature type="domain" description="HYDIN/VesB/CFA65-like Ig-like" evidence="7">
    <location>
        <begin position="1344"/>
        <end position="1425"/>
    </location>
</feature>
<accession>A0AAD5TDQ6</accession>
<comment type="subcellular location">
    <subcellularLocation>
        <location evidence="1">Cell projection</location>
        <location evidence="1">Cilium</location>
    </subcellularLocation>
    <subcellularLocation>
        <location evidence="2">Cytoplasm</location>
    </subcellularLocation>
</comment>
<evidence type="ECO:0000256" key="4">
    <source>
        <dbReference type="ARBA" id="ARBA00023069"/>
    </source>
</evidence>
<dbReference type="Pfam" id="PF22544">
    <property type="entry name" value="HYDIN_VesB_CFA65-like_Ig"/>
    <property type="match status" value="1"/>
</dbReference>
<dbReference type="PANTHER" id="PTHR21963">
    <property type="entry name" value="PF6"/>
    <property type="match status" value="1"/>
</dbReference>
<dbReference type="Gene3D" id="2.60.40.10">
    <property type="entry name" value="Immunoglobulins"/>
    <property type="match status" value="1"/>
</dbReference>
<dbReference type="GO" id="GO:1990716">
    <property type="term" value="C:axonemal central apparatus"/>
    <property type="evidence" value="ECO:0007669"/>
    <property type="project" value="TreeGrafter"/>
</dbReference>
<dbReference type="GO" id="GO:0003351">
    <property type="term" value="P:epithelial cilium movement involved in extracellular fluid movement"/>
    <property type="evidence" value="ECO:0007669"/>
    <property type="project" value="TreeGrafter"/>
</dbReference>
<feature type="compositionally biased region" description="Basic and acidic residues" evidence="6">
    <location>
        <begin position="96"/>
        <end position="118"/>
    </location>
</feature>
<organism evidence="8 9">
    <name type="scientific">Geranomyces variabilis</name>
    <dbReference type="NCBI Taxonomy" id="109894"/>
    <lineage>
        <taxon>Eukaryota</taxon>
        <taxon>Fungi</taxon>
        <taxon>Fungi incertae sedis</taxon>
        <taxon>Chytridiomycota</taxon>
        <taxon>Chytridiomycota incertae sedis</taxon>
        <taxon>Chytridiomycetes</taxon>
        <taxon>Spizellomycetales</taxon>
        <taxon>Powellomycetaceae</taxon>
        <taxon>Geranomyces</taxon>
    </lineage>
</organism>
<keyword evidence="9" id="KW-1185">Reference proteome</keyword>
<protein>
    <submittedName>
        <fullName evidence="8">Sperm-associated antigen 17</fullName>
    </submittedName>
</protein>
<evidence type="ECO:0000256" key="6">
    <source>
        <dbReference type="SAM" id="MobiDB-lite"/>
    </source>
</evidence>
<dbReference type="PANTHER" id="PTHR21963:SF1">
    <property type="entry name" value="SPERM-ASSOCIATED ANTIGEN 17"/>
    <property type="match status" value="1"/>
</dbReference>
<reference evidence="8" key="1">
    <citation type="submission" date="2020-05" db="EMBL/GenBank/DDBJ databases">
        <title>Phylogenomic resolution of chytrid fungi.</title>
        <authorList>
            <person name="Stajich J.E."/>
            <person name="Amses K."/>
            <person name="Simmons R."/>
            <person name="Seto K."/>
            <person name="Myers J."/>
            <person name="Bonds A."/>
            <person name="Quandt C.A."/>
            <person name="Barry K."/>
            <person name="Liu P."/>
            <person name="Grigoriev I."/>
            <person name="Longcore J.E."/>
            <person name="James T.Y."/>
        </authorList>
    </citation>
    <scope>NUCLEOTIDE SEQUENCE</scope>
    <source>
        <strain evidence="8">JEL0379</strain>
    </source>
</reference>
<evidence type="ECO:0000256" key="2">
    <source>
        <dbReference type="ARBA" id="ARBA00004496"/>
    </source>
</evidence>
<evidence type="ECO:0000313" key="9">
    <source>
        <dbReference type="Proteomes" id="UP001212152"/>
    </source>
</evidence>
<evidence type="ECO:0000256" key="1">
    <source>
        <dbReference type="ARBA" id="ARBA00004138"/>
    </source>
</evidence>
<proteinExistence type="predicted"/>
<keyword evidence="5" id="KW-0966">Cell projection</keyword>
<dbReference type="GO" id="GO:1904158">
    <property type="term" value="P:axonemal central apparatus assembly"/>
    <property type="evidence" value="ECO:0007669"/>
    <property type="project" value="TreeGrafter"/>
</dbReference>
<evidence type="ECO:0000259" key="7">
    <source>
        <dbReference type="Pfam" id="PF22544"/>
    </source>
</evidence>
<feature type="region of interest" description="Disordered" evidence="6">
    <location>
        <begin position="1145"/>
        <end position="1284"/>
    </location>
</feature>
<dbReference type="Proteomes" id="UP001212152">
    <property type="component" value="Unassembled WGS sequence"/>
</dbReference>
<feature type="region of interest" description="Disordered" evidence="6">
    <location>
        <begin position="1"/>
        <end position="27"/>
    </location>
</feature>
<keyword evidence="4" id="KW-0969">Cilium</keyword>
<sequence>MGRNDKIASATVQLSSPNGPLNDANENAKVNDTCKELKTLLDGGTNPADIPDTLLAKLLKARLLALKAEGIEAKNAAKAAKQEIVEAAVTPADPADAAKSKPGKKDDKEKEKEKERAKSPVKKPTKGATSKQESSSRPESAAVAQESSIRKTKLRERGVVKADVKPTAIGDEPENGPDAYYLLREFAGPSFFTTFMEEHGVQVNLILYLSSGDGHEASNVELVSASGAAFRSLRKTAQKSTDSSLWKQVAFHTTVIPAETSQLFDHVAQTIYAQLKIHEKYDEYYVQDRTIIIPEVPDARFIETARYFAHLLRGLPEEWMANNVDVLLALMLEQVTRTSGEEALVVEDPAAVTGAAAAPPPPPMTALPDKAEEITFLKQYFEHATKALASTGAESAAGIGDAVNRLAVSLDEELNSLLICTSDIHAQIGKAVRAPSIVGINMNTLLAQLRSRFAAGRAMDCMRAMMERGIMEPPSSSSAMGGGREQLVCASKLQTLTSAVRGGTTESGLRVLHQDEFRALVGEQGTEQGAVDGMAEWRWVERLDEATFAQVLENALTTAPSVKAKFSDQVIGFDEEVEFLYPDGGSYVKSHRVSSNNQLIDTSASIVWSRNMLSFRHAQPLDSEHSTASVPKSSTLSVTFGDEICFSFALGDGNGGTLQAQVSTANGLVIRWNEDGTITQRYCDSAAAAAASQPAKPLLGHGVAGSSAENGRAVRPDGTVIRYLRSSETQILFPKGNVSTCSASGVWTSVNEHGQVITTANDAEAPAFPTSTMLVTEERDLTSRSIVMTRADMVNVVRKADGDVFTKHADGTEIAVTNGGAAISVDMKGFAQIKLSLGEDAPGTTSSVTFDKGSVCECAKDNGRVEFRIRKGDDELTVSSDGKATLKPSHRPITAKGGVGVYDIDWAKGTLQTEDEDGVRYELQDGGHCIVKPASNRNGKNAASEPDQPAKAKAINISRGKSAVVRETLLRASLPQRPRNAPRLFVLHSDGSGHELLRDADVADYFQDAIRKAAAGVKIVEEPLVDSTDSVGVTVIVGRPSGEFANTQSGVLYRQLIRHPLLSKSTVASFVNEYSDLESKVSESVARTRSSPAVSVESERVAAELVDRLASTAPASAELAQYGLSRSETEMRIKLRYGLHEDSIVNYPKSDRDSREGGGPGARVPSTAKSMRSFSSSQPAKDGTVTTARRKRRSLHNMLHDTAVPPYFDSPEGQAEAAKLAASPPVAAPAATPEQADMPEPVVQPEVPPPAPEPPQQPRQKSVAPPPSSQLRPDSPLKTDVLGQPRRGKLLVPVVLRSSRQSAVPNSAYLAVEASARRQIKTSSTAGLKDVAALDSLGTFNIYPSRINFGRVRVSGDATASLQLVNVGNCVARFKVKLEKGSCIEAKFTPGPVAPGMKVELKLRFTPRGLTSPGDQRVTEELRVITEAHIFTVPCVAGK</sequence>
<name>A0AAD5TDQ6_9FUNG</name>
<dbReference type="GO" id="GO:0005576">
    <property type="term" value="C:extracellular region"/>
    <property type="evidence" value="ECO:0007669"/>
    <property type="project" value="GOC"/>
</dbReference>
<keyword evidence="3" id="KW-0963">Cytoplasm</keyword>
<feature type="compositionally biased region" description="Basic and acidic residues" evidence="6">
    <location>
        <begin position="1145"/>
        <end position="1156"/>
    </location>
</feature>
<dbReference type="InterPro" id="IPR026173">
    <property type="entry name" value="SPAG17"/>
</dbReference>
<evidence type="ECO:0000256" key="5">
    <source>
        <dbReference type="ARBA" id="ARBA00023273"/>
    </source>
</evidence>
<dbReference type="InterPro" id="IPR053879">
    <property type="entry name" value="HYDIN_VesB_CFA65-like_Ig"/>
</dbReference>
<feature type="region of interest" description="Disordered" evidence="6">
    <location>
        <begin position="90"/>
        <end position="150"/>
    </location>
</feature>